<sequence length="328" mass="36200">MAKADAIPDYDDLPTKGGLPCSWGLWGPDDKLGCLNLITEDHAAEAARTVKRGAVFSLNWRMDLPNPAFFGRPNLRHEIVKSTTSTSLNDVLHDWNTQASSQWDGFRHVERVGFGNYNGIPSEEHGVHVWAERGIFGHAVLADVGRYRERLGRPLDYRAADPIEVEDLVGTLESQRVEVHSGDILLVRTGWTQWYESLTAAERAEIAPIPALRTPGLRPVEDMVRTLWNLRLAAVAADNPALEIWPPGALLEPGAEADAIKADPARRHEMMLHPRLIPMLGMPIGEMWDLGRLAEDCARDGVYRFLLASAPINLQHGAASPANALAVK</sequence>
<name>A0ABZ1ID05_9PSEU</name>
<evidence type="ECO:0000313" key="2">
    <source>
        <dbReference type="Proteomes" id="UP001330812"/>
    </source>
</evidence>
<organism evidence="1 2">
    <name type="scientific">Amycolatopsis rhabdoformis</name>
    <dbReference type="NCBI Taxonomy" id="1448059"/>
    <lineage>
        <taxon>Bacteria</taxon>
        <taxon>Bacillati</taxon>
        <taxon>Actinomycetota</taxon>
        <taxon>Actinomycetes</taxon>
        <taxon>Pseudonocardiales</taxon>
        <taxon>Pseudonocardiaceae</taxon>
        <taxon>Amycolatopsis</taxon>
    </lineage>
</organism>
<gene>
    <name evidence="1" type="ORF">VSH64_05775</name>
</gene>
<protein>
    <submittedName>
        <fullName evidence="1">Cyclase family protein</fullName>
    </submittedName>
</protein>
<proteinExistence type="predicted"/>
<dbReference type="SUPFAM" id="SSF102198">
    <property type="entry name" value="Putative cyclase"/>
    <property type="match status" value="1"/>
</dbReference>
<reference evidence="1 2" key="1">
    <citation type="journal article" date="2015" name="Int. J. Syst. Evol. Microbiol.">
        <title>Amycolatopsis rhabdoformis sp. nov., an actinomycete isolated from a tropical forest soil.</title>
        <authorList>
            <person name="Souza W.R."/>
            <person name="Silva R.E."/>
            <person name="Goodfellow M."/>
            <person name="Busarakam K."/>
            <person name="Figueiro F.S."/>
            <person name="Ferreira D."/>
            <person name="Rodrigues-Filho E."/>
            <person name="Moraes L.A.B."/>
            <person name="Zucchi T.D."/>
        </authorList>
    </citation>
    <scope>NUCLEOTIDE SEQUENCE [LARGE SCALE GENOMIC DNA]</scope>
    <source>
        <strain evidence="1 2">NCIMB 14900</strain>
    </source>
</reference>
<keyword evidence="2" id="KW-1185">Reference proteome</keyword>
<dbReference type="InterPro" id="IPR037175">
    <property type="entry name" value="KFase_sf"/>
</dbReference>
<dbReference type="PANTHER" id="PTHR34861">
    <property type="match status" value="1"/>
</dbReference>
<dbReference type="EMBL" id="CP142149">
    <property type="protein sequence ID" value="WSE31616.1"/>
    <property type="molecule type" value="Genomic_DNA"/>
</dbReference>
<dbReference type="Proteomes" id="UP001330812">
    <property type="component" value="Chromosome"/>
</dbReference>
<evidence type="ECO:0000313" key="1">
    <source>
        <dbReference type="EMBL" id="WSE31616.1"/>
    </source>
</evidence>
<dbReference type="InterPro" id="IPR007325">
    <property type="entry name" value="KFase/CYL"/>
</dbReference>
<dbReference type="Gene3D" id="3.50.30.50">
    <property type="entry name" value="Putative cyclase"/>
    <property type="match status" value="1"/>
</dbReference>
<accession>A0ABZ1ID05</accession>
<dbReference type="Pfam" id="PF04199">
    <property type="entry name" value="Cyclase"/>
    <property type="match status" value="1"/>
</dbReference>
<dbReference type="RefSeq" id="WP_326834423.1">
    <property type="nucleotide sequence ID" value="NZ_CP142149.1"/>
</dbReference>